<evidence type="ECO:0000256" key="1">
    <source>
        <dbReference type="SAM" id="Phobius"/>
    </source>
</evidence>
<reference evidence="2" key="1">
    <citation type="submission" date="2015-12" db="EMBL/GenBank/DDBJ databases">
        <title>Gene expression during late stages of embryo sac development: a critical building block for successful pollen-pistil interactions.</title>
        <authorList>
            <person name="Liu Y."/>
            <person name="Joly V."/>
            <person name="Sabar M."/>
            <person name="Matton D.P."/>
        </authorList>
    </citation>
    <scope>NUCLEOTIDE SEQUENCE</scope>
</reference>
<evidence type="ECO:0000313" key="2">
    <source>
        <dbReference type="EMBL" id="JAP14874.1"/>
    </source>
</evidence>
<feature type="non-terminal residue" evidence="2">
    <location>
        <position position="1"/>
    </location>
</feature>
<dbReference type="EMBL" id="GEDG01025956">
    <property type="protein sequence ID" value="JAP14874.1"/>
    <property type="molecule type" value="Transcribed_RNA"/>
</dbReference>
<organism evidence="2">
    <name type="scientific">Solanum chacoense</name>
    <name type="common">Chaco potato</name>
    <dbReference type="NCBI Taxonomy" id="4108"/>
    <lineage>
        <taxon>Eukaryota</taxon>
        <taxon>Viridiplantae</taxon>
        <taxon>Streptophyta</taxon>
        <taxon>Embryophyta</taxon>
        <taxon>Tracheophyta</taxon>
        <taxon>Spermatophyta</taxon>
        <taxon>Magnoliopsida</taxon>
        <taxon>eudicotyledons</taxon>
        <taxon>Gunneridae</taxon>
        <taxon>Pentapetalae</taxon>
        <taxon>asterids</taxon>
        <taxon>lamiids</taxon>
        <taxon>Solanales</taxon>
        <taxon>Solanaceae</taxon>
        <taxon>Solanoideae</taxon>
        <taxon>Solaneae</taxon>
        <taxon>Solanum</taxon>
    </lineage>
</organism>
<keyword evidence="1" id="KW-1133">Transmembrane helix</keyword>
<feature type="transmembrane region" description="Helical" evidence="1">
    <location>
        <begin position="44"/>
        <end position="62"/>
    </location>
</feature>
<keyword evidence="1" id="KW-0812">Transmembrane</keyword>
<dbReference type="AlphaFoldDB" id="A0A0V0H424"/>
<accession>A0A0V0H424</accession>
<proteinExistence type="predicted"/>
<name>A0A0V0H424_SOLCH</name>
<protein>
    <submittedName>
        <fullName evidence="2">Putative ovule protein</fullName>
    </submittedName>
</protein>
<sequence length="86" mass="9849">PLSLFPFPFPFPTLAPYLSLACVCCNYIYALSRIPISMVIVPEMSSYIIIQVTCIYFPFHLICISSKMLLDCHLPLCDSLNFILRR</sequence>
<keyword evidence="1" id="KW-0472">Membrane</keyword>
<feature type="transmembrane region" description="Helical" evidence="1">
    <location>
        <begin position="14"/>
        <end position="32"/>
    </location>
</feature>